<dbReference type="GO" id="GO:0016746">
    <property type="term" value="F:acyltransferase activity"/>
    <property type="evidence" value="ECO:0007669"/>
    <property type="project" value="UniProtKB-KW"/>
</dbReference>
<organism evidence="3 4">
    <name type="scientific">Mycolicibacterium cyprinidarum</name>
    <dbReference type="NCBI Taxonomy" id="2860311"/>
    <lineage>
        <taxon>Bacteria</taxon>
        <taxon>Bacillati</taxon>
        <taxon>Actinomycetota</taxon>
        <taxon>Actinomycetes</taxon>
        <taxon>Mycobacteriales</taxon>
        <taxon>Mycobacteriaceae</taxon>
        <taxon>Mycolicibacterium</taxon>
    </lineage>
</organism>
<feature type="transmembrane region" description="Helical" evidence="1">
    <location>
        <begin position="219"/>
        <end position="240"/>
    </location>
</feature>
<evidence type="ECO:0000313" key="3">
    <source>
        <dbReference type="EMBL" id="GJF11100.1"/>
    </source>
</evidence>
<feature type="transmembrane region" description="Helical" evidence="1">
    <location>
        <begin position="58"/>
        <end position="81"/>
    </location>
</feature>
<keyword evidence="3" id="KW-0808">Transferase</keyword>
<dbReference type="EMBL" id="BPRH01000850">
    <property type="protein sequence ID" value="GJF11100.1"/>
    <property type="molecule type" value="Genomic_DNA"/>
</dbReference>
<evidence type="ECO:0000313" key="4">
    <source>
        <dbReference type="Proteomes" id="UP001060504"/>
    </source>
</evidence>
<keyword evidence="1" id="KW-0812">Transmembrane</keyword>
<keyword evidence="1" id="KW-0472">Membrane</keyword>
<feature type="transmembrane region" description="Helical" evidence="1">
    <location>
        <begin position="341"/>
        <end position="358"/>
    </location>
</feature>
<gene>
    <name evidence="3" type="ORF">NGTWS1702_07820</name>
</gene>
<comment type="caution">
    <text evidence="3">The sequence shown here is derived from an EMBL/GenBank/DDBJ whole genome shotgun (WGS) entry which is preliminary data.</text>
</comment>
<accession>A0ABQ4V836</accession>
<proteinExistence type="predicted"/>
<keyword evidence="4" id="KW-1185">Reference proteome</keyword>
<name>A0ABQ4V836_9MYCO</name>
<keyword evidence="3" id="KW-0012">Acyltransferase</keyword>
<protein>
    <submittedName>
        <fullName evidence="3">Acyltransferase</fullName>
    </submittedName>
</protein>
<dbReference type="Proteomes" id="UP001060504">
    <property type="component" value="Unassembled WGS sequence"/>
</dbReference>
<feature type="domain" description="Acyltransferase 3" evidence="2">
    <location>
        <begin position="14"/>
        <end position="356"/>
    </location>
</feature>
<dbReference type="InterPro" id="IPR002656">
    <property type="entry name" value="Acyl_transf_3_dom"/>
</dbReference>
<feature type="transmembrane region" description="Helical" evidence="1">
    <location>
        <begin position="21"/>
        <end position="38"/>
    </location>
</feature>
<feature type="transmembrane region" description="Helical" evidence="1">
    <location>
        <begin position="166"/>
        <end position="187"/>
    </location>
</feature>
<keyword evidence="1" id="KW-1133">Transmembrane helix</keyword>
<evidence type="ECO:0000256" key="1">
    <source>
        <dbReference type="SAM" id="Phobius"/>
    </source>
</evidence>
<feature type="transmembrane region" description="Helical" evidence="1">
    <location>
        <begin position="102"/>
        <end position="125"/>
    </location>
</feature>
<feature type="transmembrane region" description="Helical" evidence="1">
    <location>
        <begin position="260"/>
        <end position="280"/>
    </location>
</feature>
<sequence length="434" mass="47019">MNDPKAPSHPREIALDLYRSSAVMLVVIGHWLLSAMTYRNGEFGRDNPLVLMPWTQWVTWFFQVVPVFFAVAGYASAVSWSRLRADDTTSPQDWIRRRVARTLGPTAIYAVFVLAVITALMLAGIDRSVLELGGWAVAMHLWFLAVYLMVVALTPIAVAANQRWGLAVPALLAACVVLVDAAGISTGHPEIRMLNYFFCWAAIYQFGIAWHSGLLPRRLLLSMTVVAAVVLPLLVTWGPYPIAMIGVPGVRVENSAPPSAALMALAAVQIGVLFVLAPVLNRVLTRGRWPRVIAIANNNVMMLYLWHMMPVIIVTVVAYPWGLLPQPPLGTGAWWLARLEWEIVLAVVAAVLLSLLSWQRRLFTSPIPTFTAPVRSGVAAAALYAGTAACALSLGLISAGGFAPNGRPPVVAMVLFAVGALLVAARPREASRAP</sequence>
<dbReference type="Pfam" id="PF01757">
    <property type="entry name" value="Acyl_transf_3"/>
    <property type="match status" value="1"/>
</dbReference>
<feature type="transmembrane region" description="Helical" evidence="1">
    <location>
        <begin position="301"/>
        <end position="321"/>
    </location>
</feature>
<reference evidence="3 4" key="1">
    <citation type="submission" date="2021-08" db="EMBL/GenBank/DDBJ databases">
        <title>Draft genome sequence of Mycolicibacterium sp. NGTWS1702 strain.</title>
        <authorList>
            <person name="Matsumoto M."/>
            <person name="Tang B.C.C."/>
            <person name="Machida Y."/>
            <person name="Matoyama H."/>
            <person name="Kishihara T."/>
            <person name="Sato S."/>
            <person name="Kondo I."/>
            <person name="Sano M."/>
            <person name="Kato G."/>
        </authorList>
    </citation>
    <scope>NUCLEOTIDE SEQUENCE [LARGE SCALE GENOMIC DNA]</scope>
    <source>
        <strain evidence="3 4">NGTWSNA01</strain>
    </source>
</reference>
<feature type="transmembrane region" description="Helical" evidence="1">
    <location>
        <begin position="409"/>
        <end position="425"/>
    </location>
</feature>
<feature type="transmembrane region" description="Helical" evidence="1">
    <location>
        <begin position="137"/>
        <end position="159"/>
    </location>
</feature>
<evidence type="ECO:0000259" key="2">
    <source>
        <dbReference type="Pfam" id="PF01757"/>
    </source>
</evidence>
<feature type="transmembrane region" description="Helical" evidence="1">
    <location>
        <begin position="378"/>
        <end position="403"/>
    </location>
</feature>
<feature type="transmembrane region" description="Helical" evidence="1">
    <location>
        <begin position="193"/>
        <end position="212"/>
    </location>
</feature>